<feature type="transmembrane region" description="Helical" evidence="1">
    <location>
        <begin position="609"/>
        <end position="628"/>
    </location>
</feature>
<dbReference type="KEGG" id="pki:111848991"/>
<dbReference type="GeneTree" id="ENSGT00390000001491"/>
<dbReference type="Ensembl" id="ENSPKIT00000005292.1">
    <property type="protein sequence ID" value="ENSPKIP00000024583.1"/>
    <property type="gene ID" value="ENSPKIG00000007781.1"/>
</dbReference>
<keyword evidence="1" id="KW-1133">Transmembrane helix</keyword>
<feature type="transmembrane region" description="Helical" evidence="1">
    <location>
        <begin position="446"/>
        <end position="466"/>
    </location>
</feature>
<dbReference type="RefSeq" id="XP_023677191.1">
    <property type="nucleotide sequence ID" value="XM_023821423.2"/>
</dbReference>
<accession>A0A3B3S227</accession>
<feature type="transmembrane region" description="Helical" evidence="1">
    <location>
        <begin position="320"/>
        <end position="339"/>
    </location>
</feature>
<protein>
    <submittedName>
        <fullName evidence="3">Si:dkey-192p21.6</fullName>
    </submittedName>
</protein>
<name>A0A3B3S227_9TELE</name>
<reference evidence="3" key="1">
    <citation type="submission" date="2025-08" db="UniProtKB">
        <authorList>
            <consortium name="Ensembl"/>
        </authorList>
    </citation>
    <scope>IDENTIFICATION</scope>
</reference>
<dbReference type="PANTHER" id="PTHR31061">
    <property type="entry name" value="LD22376P"/>
    <property type="match status" value="1"/>
</dbReference>
<evidence type="ECO:0000256" key="2">
    <source>
        <dbReference type="SAM" id="SignalP"/>
    </source>
</evidence>
<keyword evidence="1" id="KW-0472">Membrane</keyword>
<feature type="transmembrane region" description="Helical" evidence="1">
    <location>
        <begin position="254"/>
        <end position="273"/>
    </location>
</feature>
<proteinExistence type="predicted"/>
<feature type="transmembrane region" description="Helical" evidence="1">
    <location>
        <begin position="220"/>
        <end position="239"/>
    </location>
</feature>
<reference evidence="3" key="2">
    <citation type="submission" date="2025-09" db="UniProtKB">
        <authorList>
            <consortium name="Ensembl"/>
        </authorList>
    </citation>
    <scope>IDENTIFICATION</scope>
</reference>
<dbReference type="AlphaFoldDB" id="A0A3B3S227"/>
<feature type="transmembrane region" description="Helical" evidence="1">
    <location>
        <begin position="145"/>
        <end position="168"/>
    </location>
</feature>
<feature type="transmembrane region" description="Helical" evidence="1">
    <location>
        <begin position="293"/>
        <end position="314"/>
    </location>
</feature>
<evidence type="ECO:0000313" key="4">
    <source>
        <dbReference type="Proteomes" id="UP000261540"/>
    </source>
</evidence>
<evidence type="ECO:0000256" key="1">
    <source>
        <dbReference type="SAM" id="Phobius"/>
    </source>
</evidence>
<dbReference type="PANTHER" id="PTHR31061:SF34">
    <property type="entry name" value="HEPARAN-ALPHA-GLUCOSAMINIDE N-ACETYLTRANSFERASE"/>
    <property type="match status" value="1"/>
</dbReference>
<feature type="chain" id="PRO_5017237826" evidence="2">
    <location>
        <begin position="24"/>
        <end position="636"/>
    </location>
</feature>
<dbReference type="STRING" id="1676925.ENSPKIP00000024583"/>
<keyword evidence="1" id="KW-0812">Transmembrane</keyword>
<keyword evidence="2" id="KW-0732">Signal</keyword>
<organism evidence="3 4">
    <name type="scientific">Paramormyrops kingsleyae</name>
    <dbReference type="NCBI Taxonomy" id="1676925"/>
    <lineage>
        <taxon>Eukaryota</taxon>
        <taxon>Metazoa</taxon>
        <taxon>Chordata</taxon>
        <taxon>Craniata</taxon>
        <taxon>Vertebrata</taxon>
        <taxon>Euteleostomi</taxon>
        <taxon>Actinopterygii</taxon>
        <taxon>Neopterygii</taxon>
        <taxon>Teleostei</taxon>
        <taxon>Osteoglossocephala</taxon>
        <taxon>Osteoglossomorpha</taxon>
        <taxon>Osteoglossiformes</taxon>
        <taxon>Mormyridae</taxon>
        <taxon>Paramormyrops</taxon>
    </lineage>
</organism>
<dbReference type="GeneID" id="111848991"/>
<feature type="transmembrane region" description="Helical" evidence="1">
    <location>
        <begin position="360"/>
        <end position="381"/>
    </location>
</feature>
<keyword evidence="4" id="KW-1185">Reference proteome</keyword>
<sequence length="636" mass="72275">MEPEVVKFLVPLVLLVLTYGTEGGPSNTDHDHSVERSDLPLSVDEALLTVHNQLPSGLKVSYVSDYCYKCLQQPLVITDDGNSNSSVVISTRHALTLFVSVENALVCSWTELYGEAGHYAVWVQQRREPNITCSVTVDKEPINSYIPILVAAIVMLSLTIIVLCWPYMYRWHYTQKCLNTMLRKSPGASQDCELAANSTTQADCTKPLPTRVKSLDAFRGLTLTILLFTNNGGGGYWFFQHAPWNGLTVADTVMPWFVFMIGTSIIFTFHSMWKRGMSRLQMLRKIFNRSLKLILIGFCFLNYTPKDGLFSWSWARIPGVLQRLAVSYSVLSLLHMTCLRREIPLSEHHWWYPIQDLVLYWPEWVIIILMETLWLCLTFLLPVPGCPTGYLGPGGIGDNGLYPNCTGGAAGYIDRLLMGDHLYKNPTCKEMYHTTVPFDPEGVLSAINSVVMGFTGMQAGKIMLYFRKNHFSILKRFLIYAVMMGEKDKTSRRTEKHECVLGKVSVFWIPTSCLGKGILAAILCKCSRDEGFIPVNKNLWSLSFITCTSCFAFIMMGLMYFIIDIKGWWEGKPFIYPGMNSIFVYAGQNILGFYLPFKWEPAKLSHGELLLQSLLNIILWVYIAYLLYRKRVFIKL</sequence>
<evidence type="ECO:0000313" key="3">
    <source>
        <dbReference type="Ensembl" id="ENSPKIP00000024583.1"/>
    </source>
</evidence>
<dbReference type="Proteomes" id="UP000261540">
    <property type="component" value="Unplaced"/>
</dbReference>
<feature type="transmembrane region" description="Helical" evidence="1">
    <location>
        <begin position="574"/>
        <end position="597"/>
    </location>
</feature>
<feature type="signal peptide" evidence="2">
    <location>
        <begin position="1"/>
        <end position="23"/>
    </location>
</feature>
<feature type="transmembrane region" description="Helical" evidence="1">
    <location>
        <begin position="542"/>
        <end position="562"/>
    </location>
</feature>
<feature type="transmembrane region" description="Helical" evidence="1">
    <location>
        <begin position="500"/>
        <end position="522"/>
    </location>
</feature>
<dbReference type="OrthoDB" id="2149840at2759"/>